<keyword evidence="2" id="KW-1185">Reference proteome</keyword>
<accession>A0A3M0J9V4</accession>
<name>A0A3M0J9V4_HIRRU</name>
<dbReference type="Proteomes" id="UP000269221">
    <property type="component" value="Unassembled WGS sequence"/>
</dbReference>
<protein>
    <submittedName>
        <fullName evidence="1">Uncharacterized protein</fullName>
    </submittedName>
</protein>
<gene>
    <name evidence="1" type="ORF">DUI87_27709</name>
</gene>
<comment type="caution">
    <text evidence="1">The sequence shown here is derived from an EMBL/GenBank/DDBJ whole genome shotgun (WGS) entry which is preliminary data.</text>
</comment>
<sequence>MALPGAGNQQSTHFTCYQWSLVTCSLICPSVLSRSCCRDFSCCLDLSTNPSRTCTPVPVKVQCRSREGAPPDCLGTLEPYGDSVGQGTVRLCWLMQIDRDQEEEMEVDVVVDAEEMMEVDVEEFVKELEVDMEDDTEEMEMDEQVEEPIFLR</sequence>
<organism evidence="1 2">
    <name type="scientific">Hirundo rustica rustica</name>
    <dbReference type="NCBI Taxonomy" id="333673"/>
    <lineage>
        <taxon>Eukaryota</taxon>
        <taxon>Metazoa</taxon>
        <taxon>Chordata</taxon>
        <taxon>Craniata</taxon>
        <taxon>Vertebrata</taxon>
        <taxon>Euteleostomi</taxon>
        <taxon>Archelosauria</taxon>
        <taxon>Archosauria</taxon>
        <taxon>Dinosauria</taxon>
        <taxon>Saurischia</taxon>
        <taxon>Theropoda</taxon>
        <taxon>Coelurosauria</taxon>
        <taxon>Aves</taxon>
        <taxon>Neognathae</taxon>
        <taxon>Neoaves</taxon>
        <taxon>Telluraves</taxon>
        <taxon>Australaves</taxon>
        <taxon>Passeriformes</taxon>
        <taxon>Sylvioidea</taxon>
        <taxon>Hirundinidae</taxon>
        <taxon>Hirundo</taxon>
    </lineage>
</organism>
<proteinExistence type="predicted"/>
<evidence type="ECO:0000313" key="2">
    <source>
        <dbReference type="Proteomes" id="UP000269221"/>
    </source>
</evidence>
<dbReference type="EMBL" id="QRBI01000184">
    <property type="protein sequence ID" value="RMB95599.1"/>
    <property type="molecule type" value="Genomic_DNA"/>
</dbReference>
<reference evidence="1 2" key="1">
    <citation type="submission" date="2018-07" db="EMBL/GenBank/DDBJ databases">
        <title>A high quality draft genome assembly of the barn swallow (H. rustica rustica).</title>
        <authorList>
            <person name="Formenti G."/>
            <person name="Chiara M."/>
            <person name="Poveda L."/>
            <person name="Francoijs K.-J."/>
            <person name="Bonisoli-Alquati A."/>
            <person name="Canova L."/>
            <person name="Gianfranceschi L."/>
            <person name="Horner D.S."/>
            <person name="Saino N."/>
        </authorList>
    </citation>
    <scope>NUCLEOTIDE SEQUENCE [LARGE SCALE GENOMIC DNA]</scope>
    <source>
        <strain evidence="1">Chelidonia</strain>
        <tissue evidence="1">Blood</tissue>
    </source>
</reference>
<evidence type="ECO:0000313" key="1">
    <source>
        <dbReference type="EMBL" id="RMB95599.1"/>
    </source>
</evidence>
<dbReference type="AlphaFoldDB" id="A0A3M0J9V4"/>